<dbReference type="GO" id="GO:0005739">
    <property type="term" value="C:mitochondrion"/>
    <property type="evidence" value="ECO:0007669"/>
    <property type="project" value="TreeGrafter"/>
</dbReference>
<dbReference type="InterPro" id="IPR011009">
    <property type="entry name" value="Kinase-like_dom_sf"/>
</dbReference>
<dbReference type="InterPro" id="IPR051035">
    <property type="entry name" value="Mito_inheritance_9"/>
</dbReference>
<name>A0A7H8REP5_TALRU</name>
<dbReference type="RefSeq" id="XP_035350169.1">
    <property type="nucleotide sequence ID" value="XM_035494276.1"/>
</dbReference>
<dbReference type="InterPro" id="IPR002575">
    <property type="entry name" value="Aminoglycoside_PTrfase"/>
</dbReference>
<dbReference type="PANTHER" id="PTHR36091:SF2">
    <property type="entry name" value="AMINOGLYCOSIDE PHOSPHOTRANSFERASE DOMAIN-CONTAINING PROTEIN"/>
    <property type="match status" value="1"/>
</dbReference>
<dbReference type="OrthoDB" id="10003767at2759"/>
<organism evidence="2 3">
    <name type="scientific">Talaromyces rugulosus</name>
    <name type="common">Penicillium rugulosum</name>
    <dbReference type="NCBI Taxonomy" id="121627"/>
    <lineage>
        <taxon>Eukaryota</taxon>
        <taxon>Fungi</taxon>
        <taxon>Dikarya</taxon>
        <taxon>Ascomycota</taxon>
        <taxon>Pezizomycotina</taxon>
        <taxon>Eurotiomycetes</taxon>
        <taxon>Eurotiomycetidae</taxon>
        <taxon>Eurotiales</taxon>
        <taxon>Trichocomaceae</taxon>
        <taxon>Talaromyces</taxon>
        <taxon>Talaromyces sect. Islandici</taxon>
    </lineage>
</organism>
<gene>
    <name evidence="2" type="ORF">TRUGW13939_11168</name>
</gene>
<dbReference type="SUPFAM" id="SSF56112">
    <property type="entry name" value="Protein kinase-like (PK-like)"/>
    <property type="match status" value="1"/>
</dbReference>
<feature type="domain" description="Aminoglycoside phosphotransferase" evidence="1">
    <location>
        <begin position="96"/>
        <end position="359"/>
    </location>
</feature>
<proteinExistence type="predicted"/>
<dbReference type="GeneID" id="55998646"/>
<dbReference type="KEGG" id="trg:TRUGW13939_11168"/>
<evidence type="ECO:0000313" key="2">
    <source>
        <dbReference type="EMBL" id="QKX63995.1"/>
    </source>
</evidence>
<dbReference type="Pfam" id="PF01636">
    <property type="entry name" value="APH"/>
    <property type="match status" value="1"/>
</dbReference>
<keyword evidence="3" id="KW-1185">Reference proteome</keyword>
<evidence type="ECO:0000259" key="1">
    <source>
        <dbReference type="Pfam" id="PF01636"/>
    </source>
</evidence>
<dbReference type="Gene3D" id="3.30.200.20">
    <property type="entry name" value="Phosphorylase Kinase, domain 1"/>
    <property type="match status" value="1"/>
</dbReference>
<evidence type="ECO:0000313" key="3">
    <source>
        <dbReference type="Proteomes" id="UP000509510"/>
    </source>
</evidence>
<dbReference type="Proteomes" id="UP000509510">
    <property type="component" value="Chromosome VI"/>
</dbReference>
<sequence>MITSKVAPWRWRRSAITPSLSISTICAMPYSTFTSLKASTIDSNRRLFEYTSGRWIYNENIRLTERYGEFNVDALKSAAAQSLRRRDTDVKSVSKLAEGGFNRVIQITMVDDTQILARLPYPSTEPRRLAVASEVATLALLRAHGLPVPRVYAYSTDARNPVGSEYIIMEKLSGRPLGACWFDLSDQQRLKVLLQLVQLETKIHTIELPASGSIYYARDLPSDSPRIAISDSDFCIGPSAALKWWFAERSTLRIDRGPCVDAIDVLRNPALKELAWLRAYGRPRFPFQRAYRESMEYQLSLPSDHIRSLEEYLKIAPGLLPPNELLRPLLRHPDLQTNNIFVSDDFDIVGLIDWQHASVLPLFLAAGIPKFFQNYDDPESLAFRPPPHPDLSGMDDDEKADALDDFRRRHTHFFYLAFTQRFNEPHFCAMDQPTNMLTRRIFSHAGEPWEGNNVPLQADLVLLTKLWHEYSAGSCPISFPSAKEADSIMHLQNMQEEVDLNLKHIRNVIGIGMDGWTSSDGYEAACSRARQMKVDGLGSLDTEYEREMTSLHWPFDDHNEDE</sequence>
<dbReference type="EMBL" id="CP055903">
    <property type="protein sequence ID" value="QKX63995.1"/>
    <property type="molecule type" value="Genomic_DNA"/>
</dbReference>
<dbReference type="PANTHER" id="PTHR36091">
    <property type="entry name" value="ALTERED INHERITANCE OF MITOCHONDRIA PROTEIN 9, MITOCHONDRIAL"/>
    <property type="match status" value="1"/>
</dbReference>
<protein>
    <recommendedName>
        <fullName evidence="1">Aminoglycoside phosphotransferase domain-containing protein</fullName>
    </recommendedName>
</protein>
<reference evidence="3" key="1">
    <citation type="submission" date="2020-06" db="EMBL/GenBank/DDBJ databases">
        <title>A chromosome-scale genome assembly of Talaromyces rugulosus W13939.</title>
        <authorList>
            <person name="Wang B."/>
            <person name="Guo L."/>
            <person name="Ye K."/>
            <person name="Wang L."/>
        </authorList>
    </citation>
    <scope>NUCLEOTIDE SEQUENCE [LARGE SCALE GENOMIC DNA]</scope>
    <source>
        <strain evidence="3">W13939</strain>
    </source>
</reference>
<dbReference type="AlphaFoldDB" id="A0A7H8REP5"/>
<accession>A0A7H8REP5</accession>